<protein>
    <recommendedName>
        <fullName evidence="3">VOC family protein</fullName>
    </recommendedName>
</protein>
<dbReference type="InterPro" id="IPR029068">
    <property type="entry name" value="Glyas_Bleomycin-R_OHBP_Dase"/>
</dbReference>
<dbReference type="AlphaFoldDB" id="A0ABD5E918"/>
<evidence type="ECO:0008006" key="3">
    <source>
        <dbReference type="Google" id="ProtNLM"/>
    </source>
</evidence>
<name>A0ABD5E918_9ACTN</name>
<gene>
    <name evidence="1" type="ORF">RM574_19585</name>
</gene>
<accession>A0ABD5E918</accession>
<dbReference type="SUPFAM" id="SSF54593">
    <property type="entry name" value="Glyoxalase/Bleomycin resistance protein/Dihydroxybiphenyl dioxygenase"/>
    <property type="match status" value="1"/>
</dbReference>
<dbReference type="Gene3D" id="3.10.180.10">
    <property type="entry name" value="2,3-Dihydroxybiphenyl 1,2-Dioxygenase, domain 1"/>
    <property type="match status" value="1"/>
</dbReference>
<sequence>MTVLATFARSYVDDLDAALPAFRALTGEEPRLRFSHRGIELAVIGGFLLLAGPPEALAPVRATHATVVVDALTPVLDRAAREGAEILAPPRAAPTGRNLVVRHVGGAVIEYVEFDAATRAAAGLAH</sequence>
<dbReference type="Proteomes" id="UP001183607">
    <property type="component" value="Unassembled WGS sequence"/>
</dbReference>
<proteinExistence type="predicted"/>
<dbReference type="EMBL" id="JAVRER010000031">
    <property type="protein sequence ID" value="MDT0417687.1"/>
    <property type="molecule type" value="Genomic_DNA"/>
</dbReference>
<comment type="caution">
    <text evidence="1">The sequence shown here is derived from an EMBL/GenBank/DDBJ whole genome shotgun (WGS) entry which is preliminary data.</text>
</comment>
<evidence type="ECO:0000313" key="1">
    <source>
        <dbReference type="EMBL" id="MDT0417687.1"/>
    </source>
</evidence>
<reference evidence="2" key="1">
    <citation type="submission" date="2023-07" db="EMBL/GenBank/DDBJ databases">
        <title>30 novel species of actinomycetes from the DSMZ collection.</title>
        <authorList>
            <person name="Nouioui I."/>
        </authorList>
    </citation>
    <scope>NUCLEOTIDE SEQUENCE [LARGE SCALE GENOMIC DNA]</scope>
    <source>
        <strain evidence="2">DSM 41982</strain>
    </source>
</reference>
<evidence type="ECO:0000313" key="2">
    <source>
        <dbReference type="Proteomes" id="UP001183607"/>
    </source>
</evidence>
<organism evidence="1 2">
    <name type="scientific">Streptomyces evansiae</name>
    <dbReference type="NCBI Taxonomy" id="3075535"/>
    <lineage>
        <taxon>Bacteria</taxon>
        <taxon>Bacillati</taxon>
        <taxon>Actinomycetota</taxon>
        <taxon>Actinomycetes</taxon>
        <taxon>Kitasatosporales</taxon>
        <taxon>Streptomycetaceae</taxon>
        <taxon>Streptomyces</taxon>
    </lineage>
</organism>
<dbReference type="RefSeq" id="WP_009063181.1">
    <property type="nucleotide sequence ID" value="NZ_JAVRER010000031.1"/>
</dbReference>